<dbReference type="SUPFAM" id="SSF55331">
    <property type="entry name" value="Tautomerase/MIF"/>
    <property type="match status" value="1"/>
</dbReference>
<dbReference type="InterPro" id="IPR037479">
    <property type="entry name" value="Tauto_MSAD"/>
</dbReference>
<comment type="caution">
    <text evidence="1">The sequence shown here is derived from an EMBL/GenBank/DDBJ whole genome shotgun (WGS) entry which is preliminary data.</text>
</comment>
<dbReference type="Proteomes" id="UP000316429">
    <property type="component" value="Unassembled WGS sequence"/>
</dbReference>
<dbReference type="InterPro" id="IPR014347">
    <property type="entry name" value="Tautomerase/MIF_sf"/>
</dbReference>
<dbReference type="Pfam" id="PF14552">
    <property type="entry name" value="Tautomerase_2"/>
    <property type="match status" value="1"/>
</dbReference>
<proteinExistence type="predicted"/>
<name>A0A504U5H3_9HYPH</name>
<accession>A0A504U5H3</accession>
<dbReference type="OrthoDB" id="9804765at2"/>
<organism evidence="1 2">
    <name type="scientific">Rhizobium glycinendophyticum</name>
    <dbReference type="NCBI Taxonomy" id="2589807"/>
    <lineage>
        <taxon>Bacteria</taxon>
        <taxon>Pseudomonadati</taxon>
        <taxon>Pseudomonadota</taxon>
        <taxon>Alphaproteobacteria</taxon>
        <taxon>Hyphomicrobiales</taxon>
        <taxon>Rhizobiaceae</taxon>
        <taxon>Rhizobium/Agrobacterium group</taxon>
        <taxon>Rhizobium</taxon>
    </lineage>
</organism>
<dbReference type="Gene3D" id="3.30.429.10">
    <property type="entry name" value="Macrophage Migration Inhibitory Factor"/>
    <property type="match status" value="1"/>
</dbReference>
<sequence>MPFSRISLPSGEPVDHRAAVADPLDGALVACFEVAADDRFRAIHQHKSGELIVDRTYRGGPCSDDTIVLPVTTGEPRSAETKARIDRRLVENCAESTCVVPQDVLSAVVGSTFEDRSFGSGIHTAAPAGEVR</sequence>
<reference evidence="1 2" key="1">
    <citation type="submission" date="2019-06" db="EMBL/GenBank/DDBJ databases">
        <title>Rhizobium sp. CL12 isolated from roots of soybean.</title>
        <authorList>
            <person name="Wang C."/>
        </authorList>
    </citation>
    <scope>NUCLEOTIDE SEQUENCE [LARGE SCALE GENOMIC DNA]</scope>
    <source>
        <strain evidence="1 2">CL12</strain>
    </source>
</reference>
<dbReference type="PANTHER" id="PTHR38460:SF1">
    <property type="entry name" value="TAUTOMERASE YOLI-RELATED"/>
    <property type="match status" value="1"/>
</dbReference>
<dbReference type="PANTHER" id="PTHR38460">
    <property type="entry name" value="TAUTOMERASE YOLI-RELATED"/>
    <property type="match status" value="1"/>
</dbReference>
<dbReference type="AlphaFoldDB" id="A0A504U5H3"/>
<gene>
    <name evidence="1" type="ORF">FJQ55_02025</name>
</gene>
<protein>
    <submittedName>
        <fullName evidence="1">Tautomerase family protein</fullName>
    </submittedName>
</protein>
<dbReference type="EMBL" id="VFYP01000001">
    <property type="protein sequence ID" value="TPP09679.1"/>
    <property type="molecule type" value="Genomic_DNA"/>
</dbReference>
<evidence type="ECO:0000313" key="1">
    <source>
        <dbReference type="EMBL" id="TPP09679.1"/>
    </source>
</evidence>
<keyword evidence="2" id="KW-1185">Reference proteome</keyword>
<dbReference type="RefSeq" id="WP_140826059.1">
    <property type="nucleotide sequence ID" value="NZ_VFYP01000001.1"/>
</dbReference>
<evidence type="ECO:0000313" key="2">
    <source>
        <dbReference type="Proteomes" id="UP000316429"/>
    </source>
</evidence>